<dbReference type="SUPFAM" id="SSF54211">
    <property type="entry name" value="Ribosomal protein S5 domain 2-like"/>
    <property type="match status" value="1"/>
</dbReference>
<gene>
    <name evidence="8" type="ORF">PHLCEN_2v8218</name>
</gene>
<dbReference type="PROSITE" id="PS50881">
    <property type="entry name" value="S5_DSRBD"/>
    <property type="match status" value="1"/>
</dbReference>
<feature type="domain" description="S5 DRBM" evidence="7">
    <location>
        <begin position="169"/>
        <end position="232"/>
    </location>
</feature>
<feature type="compositionally biased region" description="Low complexity" evidence="6">
    <location>
        <begin position="14"/>
        <end position="26"/>
    </location>
</feature>
<keyword evidence="2 4" id="KW-0689">Ribosomal protein</keyword>
<dbReference type="OrthoDB" id="309483at2759"/>
<sequence length="349" mass="38416">MQSTSRLVRHAFARSSRPTSQSTPSPIFLRCKSSSSRAPKREEPENVKAARVRQALKDHPALALMQRGSFPNLMVSDRALDHKETAVFPPSSDSPYENKVIIRNDTSFFLAEDGSKEGGSMEDAEESQGREEEEGREKTKEIDPGAAEILGADPLMNIPLSSGEIKHGLHRYNLLSRRVTLQTGKGKQHRGSLLCLVGNGEGLVGVGSGTNQSHTAADTKAFKQALRNMDYVERFENRTLWTEMECKFGATRVVLRPRPIGFGLRCNPWINRVLKAAGIKDASAKVWGSRNPYQVVTATLRMLYAGNAPLGMGDGIGGKGRRLEKGSGMRSAADIERERGRKLVPLRTF</sequence>
<feature type="compositionally biased region" description="Basic and acidic residues" evidence="6">
    <location>
        <begin position="127"/>
        <end position="141"/>
    </location>
</feature>
<dbReference type="GO" id="GO:0005737">
    <property type="term" value="C:cytoplasm"/>
    <property type="evidence" value="ECO:0007669"/>
    <property type="project" value="UniProtKB-ARBA"/>
</dbReference>
<evidence type="ECO:0000259" key="7">
    <source>
        <dbReference type="PROSITE" id="PS50881"/>
    </source>
</evidence>
<dbReference type="InterPro" id="IPR014721">
    <property type="entry name" value="Ribsml_uS5_D2-typ_fold_subgr"/>
</dbReference>
<evidence type="ECO:0000313" key="8">
    <source>
        <dbReference type="EMBL" id="PSR76766.1"/>
    </source>
</evidence>
<evidence type="ECO:0000256" key="1">
    <source>
        <dbReference type="ARBA" id="ARBA00008945"/>
    </source>
</evidence>
<comment type="similarity">
    <text evidence="1 5">Belongs to the universal ribosomal protein uS5 family.</text>
</comment>
<dbReference type="GO" id="GO:0003735">
    <property type="term" value="F:structural constituent of ribosome"/>
    <property type="evidence" value="ECO:0007669"/>
    <property type="project" value="UniProtKB-UniRule"/>
</dbReference>
<evidence type="ECO:0000256" key="6">
    <source>
        <dbReference type="SAM" id="MobiDB-lite"/>
    </source>
</evidence>
<dbReference type="PANTHER" id="PTHR48277">
    <property type="entry name" value="MITOCHONDRIAL RIBOSOMAL PROTEIN S5"/>
    <property type="match status" value="1"/>
</dbReference>
<dbReference type="Proteomes" id="UP000186601">
    <property type="component" value="Unassembled WGS sequence"/>
</dbReference>
<protein>
    <recommendedName>
        <fullName evidence="7">S5 DRBM domain-containing protein</fullName>
    </recommendedName>
</protein>
<dbReference type="GO" id="GO:0006412">
    <property type="term" value="P:translation"/>
    <property type="evidence" value="ECO:0007669"/>
    <property type="project" value="InterPro"/>
</dbReference>
<dbReference type="GO" id="GO:1990904">
    <property type="term" value="C:ribonucleoprotein complex"/>
    <property type="evidence" value="ECO:0007669"/>
    <property type="project" value="UniProtKB-UniRule"/>
</dbReference>
<feature type="region of interest" description="Disordered" evidence="6">
    <location>
        <begin position="1"/>
        <end position="50"/>
    </location>
</feature>
<dbReference type="EMBL" id="MLYV02000835">
    <property type="protein sequence ID" value="PSR76766.1"/>
    <property type="molecule type" value="Genomic_DNA"/>
</dbReference>
<keyword evidence="9" id="KW-1185">Reference proteome</keyword>
<dbReference type="InterPro" id="IPR005324">
    <property type="entry name" value="Ribosomal_uS5_C"/>
</dbReference>
<reference evidence="8 9" key="1">
    <citation type="submission" date="2018-02" db="EMBL/GenBank/DDBJ databases">
        <title>Genome sequence of the basidiomycete white-rot fungus Phlebia centrifuga.</title>
        <authorList>
            <person name="Granchi Z."/>
            <person name="Peng M."/>
            <person name="de Vries R.P."/>
            <person name="Hilden K."/>
            <person name="Makela M.R."/>
            <person name="Grigoriev I."/>
            <person name="Riley R."/>
        </authorList>
    </citation>
    <scope>NUCLEOTIDE SEQUENCE [LARGE SCALE GENOMIC DNA]</scope>
    <source>
        <strain evidence="8 9">FBCC195</strain>
    </source>
</reference>
<dbReference type="SUPFAM" id="SSF54768">
    <property type="entry name" value="dsRNA-binding domain-like"/>
    <property type="match status" value="1"/>
</dbReference>
<evidence type="ECO:0000313" key="9">
    <source>
        <dbReference type="Proteomes" id="UP000186601"/>
    </source>
</evidence>
<dbReference type="InterPro" id="IPR000851">
    <property type="entry name" value="Ribosomal_uS5"/>
</dbReference>
<evidence type="ECO:0000256" key="2">
    <source>
        <dbReference type="ARBA" id="ARBA00022980"/>
    </source>
</evidence>
<dbReference type="GO" id="GO:0003723">
    <property type="term" value="F:RNA binding"/>
    <property type="evidence" value="ECO:0007669"/>
    <property type="project" value="InterPro"/>
</dbReference>
<feature type="compositionally biased region" description="Basic and acidic residues" evidence="6">
    <location>
        <begin position="39"/>
        <end position="48"/>
    </location>
</feature>
<dbReference type="Pfam" id="PF03719">
    <property type="entry name" value="Ribosomal_S5_C"/>
    <property type="match status" value="1"/>
</dbReference>
<dbReference type="Gene3D" id="3.30.160.20">
    <property type="match status" value="1"/>
</dbReference>
<name>A0A2R6NUC5_9APHY</name>
<dbReference type="InterPro" id="IPR013810">
    <property type="entry name" value="Ribosomal_uS5_N"/>
</dbReference>
<dbReference type="FunFam" id="3.30.230.10:FF:000002">
    <property type="entry name" value="30S ribosomal protein S5"/>
    <property type="match status" value="1"/>
</dbReference>
<evidence type="ECO:0000256" key="5">
    <source>
        <dbReference type="RuleBase" id="RU003823"/>
    </source>
</evidence>
<organism evidence="8 9">
    <name type="scientific">Hermanssonia centrifuga</name>
    <dbReference type="NCBI Taxonomy" id="98765"/>
    <lineage>
        <taxon>Eukaryota</taxon>
        <taxon>Fungi</taxon>
        <taxon>Dikarya</taxon>
        <taxon>Basidiomycota</taxon>
        <taxon>Agaricomycotina</taxon>
        <taxon>Agaricomycetes</taxon>
        <taxon>Polyporales</taxon>
        <taxon>Meruliaceae</taxon>
        <taxon>Hermanssonia</taxon>
    </lineage>
</organism>
<dbReference type="STRING" id="98765.A0A2R6NUC5"/>
<dbReference type="PANTHER" id="PTHR48277:SF1">
    <property type="entry name" value="MITOCHONDRIAL RIBOSOMAL PROTEIN S5"/>
    <property type="match status" value="1"/>
</dbReference>
<evidence type="ECO:0000256" key="4">
    <source>
        <dbReference type="PROSITE-ProRule" id="PRU00268"/>
    </source>
</evidence>
<keyword evidence="3 4" id="KW-0687">Ribonucleoprotein</keyword>
<feature type="region of interest" description="Disordered" evidence="6">
    <location>
        <begin position="111"/>
        <end position="141"/>
    </location>
</feature>
<dbReference type="Pfam" id="PF00333">
    <property type="entry name" value="Ribosomal_S5"/>
    <property type="match status" value="1"/>
</dbReference>
<evidence type="ECO:0000256" key="3">
    <source>
        <dbReference type="ARBA" id="ARBA00023274"/>
    </source>
</evidence>
<dbReference type="AlphaFoldDB" id="A0A2R6NUC5"/>
<proteinExistence type="inferred from homology"/>
<dbReference type="Gene3D" id="3.30.230.10">
    <property type="match status" value="1"/>
</dbReference>
<dbReference type="GO" id="GO:0005840">
    <property type="term" value="C:ribosome"/>
    <property type="evidence" value="ECO:0007669"/>
    <property type="project" value="UniProtKB-KW"/>
</dbReference>
<dbReference type="InterPro" id="IPR020568">
    <property type="entry name" value="Ribosomal_Su5_D2-typ_SF"/>
</dbReference>
<comment type="caution">
    <text evidence="8">The sequence shown here is derived from an EMBL/GenBank/DDBJ whole genome shotgun (WGS) entry which is preliminary data.</text>
</comment>
<accession>A0A2R6NUC5</accession>